<dbReference type="Proteomes" id="UP001652582">
    <property type="component" value="Chromosome 14"/>
</dbReference>
<proteinExistence type="predicted"/>
<accession>A0ABM3LQX6</accession>
<keyword evidence="1" id="KW-1185">Reference proteome</keyword>
<sequence>MFKESAKYVSDIAVAVDNKTVEANLATLGVRPVQLTWKTKCPGEFCAGSIVVENVTVHGLDTLYSSHSGGPCQLQSTRIAEALRFHSLMVRGSANFKNVITEGNHDFVTEIHDVAVNFEVNLEKPETKFEFVSWRSLEISILELDQHKRTGRVLNAFIHGYLENELPILLSTHLSNIYKQLTVAKPENVLPATNCDCGTERQ</sequence>
<gene>
    <name evidence="2" type="primary">LOC128198739</name>
</gene>
<dbReference type="RefSeq" id="XP_052741472.1">
    <property type="nucleotide sequence ID" value="XM_052885512.1"/>
</dbReference>
<evidence type="ECO:0000313" key="1">
    <source>
        <dbReference type="Proteomes" id="UP001652582"/>
    </source>
</evidence>
<evidence type="ECO:0000313" key="2">
    <source>
        <dbReference type="RefSeq" id="XP_052741472.1"/>
    </source>
</evidence>
<name>A0ABM3LQX6_BICAN</name>
<protein>
    <submittedName>
        <fullName evidence="2">Uncharacterized protein LOC128198739</fullName>
    </submittedName>
</protein>
<reference evidence="2" key="1">
    <citation type="submission" date="2025-08" db="UniProtKB">
        <authorList>
            <consortium name="RefSeq"/>
        </authorList>
    </citation>
    <scope>IDENTIFICATION</scope>
</reference>
<dbReference type="GeneID" id="128198739"/>
<organism evidence="1 2">
    <name type="scientific">Bicyclus anynana</name>
    <name type="common">Squinting bush brown butterfly</name>
    <dbReference type="NCBI Taxonomy" id="110368"/>
    <lineage>
        <taxon>Eukaryota</taxon>
        <taxon>Metazoa</taxon>
        <taxon>Ecdysozoa</taxon>
        <taxon>Arthropoda</taxon>
        <taxon>Hexapoda</taxon>
        <taxon>Insecta</taxon>
        <taxon>Pterygota</taxon>
        <taxon>Neoptera</taxon>
        <taxon>Endopterygota</taxon>
        <taxon>Lepidoptera</taxon>
        <taxon>Glossata</taxon>
        <taxon>Ditrysia</taxon>
        <taxon>Papilionoidea</taxon>
        <taxon>Nymphalidae</taxon>
        <taxon>Satyrinae</taxon>
        <taxon>Satyrini</taxon>
        <taxon>Mycalesina</taxon>
        <taxon>Bicyclus</taxon>
    </lineage>
</organism>